<dbReference type="PROSITE" id="PS51194">
    <property type="entry name" value="HELICASE_CTER"/>
    <property type="match status" value="1"/>
</dbReference>
<keyword evidence="4 12" id="KW-0547">Nucleotide-binding</keyword>
<evidence type="ECO:0000259" key="16">
    <source>
        <dbReference type="PROSITE" id="PS51194"/>
    </source>
</evidence>
<dbReference type="SUPFAM" id="SSF69819">
    <property type="entry name" value="MTH1598-like"/>
    <property type="match status" value="1"/>
</dbReference>
<evidence type="ECO:0000256" key="2">
    <source>
        <dbReference type="ARBA" id="ARBA00022694"/>
    </source>
</evidence>
<organism evidence="17 18">
    <name type="scientific">Meloidogyne javanica</name>
    <name type="common">Root-knot nematode worm</name>
    <dbReference type="NCBI Taxonomy" id="6303"/>
    <lineage>
        <taxon>Eukaryota</taxon>
        <taxon>Metazoa</taxon>
        <taxon>Ecdysozoa</taxon>
        <taxon>Nematoda</taxon>
        <taxon>Chromadorea</taxon>
        <taxon>Rhabditida</taxon>
        <taxon>Tylenchina</taxon>
        <taxon>Tylenchomorpha</taxon>
        <taxon>Tylenchoidea</taxon>
        <taxon>Meloidogynidae</taxon>
        <taxon>Meloidogyninae</taxon>
        <taxon>Meloidogyne</taxon>
        <taxon>Meloidogyne incognita group</taxon>
    </lineage>
</organism>
<keyword evidence="17" id="KW-1185">Reference proteome</keyword>
<dbReference type="Pfam" id="PF00270">
    <property type="entry name" value="DEAD"/>
    <property type="match status" value="1"/>
</dbReference>
<proteinExistence type="inferred from homology"/>
<dbReference type="EC" id="3.6.4.13" evidence="13"/>
<keyword evidence="2" id="KW-0819">tRNA processing</keyword>
<dbReference type="GO" id="GO:0003723">
    <property type="term" value="F:RNA binding"/>
    <property type="evidence" value="ECO:0007669"/>
    <property type="project" value="UniProtKB-UniRule"/>
</dbReference>
<evidence type="ECO:0000256" key="4">
    <source>
        <dbReference type="ARBA" id="ARBA00022741"/>
    </source>
</evidence>
<dbReference type="InterPro" id="IPR001650">
    <property type="entry name" value="Helicase_C-like"/>
</dbReference>
<dbReference type="PROSITE" id="PS51192">
    <property type="entry name" value="HELICASE_ATP_BIND_1"/>
    <property type="match status" value="1"/>
</dbReference>
<keyword evidence="9 13" id="KW-0694">RNA-binding</keyword>
<dbReference type="SUPFAM" id="SSF52540">
    <property type="entry name" value="P-loop containing nucleoside triphosphate hydrolases"/>
    <property type="match status" value="1"/>
</dbReference>
<dbReference type="InterPro" id="IPR023572">
    <property type="entry name" value="Archease_dom"/>
</dbReference>
<dbReference type="FunFam" id="3.40.50.300:FF:000379">
    <property type="entry name" value="RNA helicase"/>
    <property type="match status" value="1"/>
</dbReference>
<dbReference type="WBParaSite" id="scaffold3430_cov275.g6620">
    <property type="protein sequence ID" value="scaffold3430_cov275.g6620"/>
    <property type="gene ID" value="scaffold3430_cov275.g6620"/>
</dbReference>
<dbReference type="InterPro" id="IPR014001">
    <property type="entry name" value="Helicase_ATP-bd"/>
</dbReference>
<dbReference type="SMART" id="SM01178">
    <property type="entry name" value="DUF4217"/>
    <property type="match status" value="1"/>
</dbReference>
<evidence type="ECO:0000256" key="5">
    <source>
        <dbReference type="ARBA" id="ARBA00022801"/>
    </source>
</evidence>
<protein>
    <recommendedName>
        <fullName evidence="13">ATP-dependent RNA helicase</fullName>
        <ecNumber evidence="13">3.6.4.13</ecNumber>
    </recommendedName>
</protein>
<evidence type="ECO:0000256" key="8">
    <source>
        <dbReference type="ARBA" id="ARBA00022840"/>
    </source>
</evidence>
<dbReference type="Proteomes" id="UP000887561">
    <property type="component" value="Unplaced"/>
</dbReference>
<evidence type="ECO:0000256" key="14">
    <source>
        <dbReference type="SAM" id="MobiDB-lite"/>
    </source>
</evidence>
<evidence type="ECO:0000256" key="3">
    <source>
        <dbReference type="ARBA" id="ARBA00022723"/>
    </source>
</evidence>
<dbReference type="GO" id="GO:0003724">
    <property type="term" value="F:RNA helicase activity"/>
    <property type="evidence" value="ECO:0007669"/>
    <property type="project" value="UniProtKB-EC"/>
</dbReference>
<evidence type="ECO:0000256" key="10">
    <source>
        <dbReference type="ARBA" id="ARBA00024357"/>
    </source>
</evidence>
<evidence type="ECO:0000256" key="13">
    <source>
        <dbReference type="RuleBase" id="RU365068"/>
    </source>
</evidence>
<dbReference type="InterPro" id="IPR000629">
    <property type="entry name" value="RNA-helicase_DEAD-box_CS"/>
</dbReference>
<dbReference type="SMART" id="SM00487">
    <property type="entry name" value="DEXDc"/>
    <property type="match status" value="1"/>
</dbReference>
<dbReference type="PROSITE" id="PS00039">
    <property type="entry name" value="DEAD_ATP_HELICASE"/>
    <property type="match status" value="1"/>
</dbReference>
<keyword evidence="5 12" id="KW-0378">Hydrolase</keyword>
<evidence type="ECO:0000256" key="11">
    <source>
        <dbReference type="ARBA" id="ARBA00047984"/>
    </source>
</evidence>
<evidence type="ECO:0000256" key="6">
    <source>
        <dbReference type="ARBA" id="ARBA00022806"/>
    </source>
</evidence>
<keyword evidence="7" id="KW-0106">Calcium</keyword>
<dbReference type="InterPro" id="IPR011545">
    <property type="entry name" value="DEAD/DEAH_box_helicase_dom"/>
</dbReference>
<evidence type="ECO:0000313" key="18">
    <source>
        <dbReference type="WBParaSite" id="scaffold3430_cov275.g6620"/>
    </source>
</evidence>
<feature type="compositionally biased region" description="Basic and acidic residues" evidence="14">
    <location>
        <begin position="688"/>
        <end position="716"/>
    </location>
</feature>
<dbReference type="GO" id="GO:0016787">
    <property type="term" value="F:hydrolase activity"/>
    <property type="evidence" value="ECO:0007669"/>
    <property type="project" value="UniProtKB-KW"/>
</dbReference>
<dbReference type="AlphaFoldDB" id="A0A915M7F5"/>
<comment type="domain">
    <text evidence="13">The Q motif is unique to and characteristic of the DEAD box family of RNA helicases and controls ATP binding and hydrolysis.</text>
</comment>
<keyword evidence="3" id="KW-0479">Metal-binding</keyword>
<name>A0A915M7F5_MELJA</name>
<comment type="similarity">
    <text evidence="10">Belongs to the DEAD box helicase family. DDX18/HAS1 subfamily.</text>
</comment>
<dbReference type="Pfam" id="PF13959">
    <property type="entry name" value="CTE_SPB4"/>
    <property type="match status" value="1"/>
</dbReference>
<dbReference type="InterPro" id="IPR036820">
    <property type="entry name" value="Archease_dom_sf"/>
</dbReference>
<feature type="domain" description="Helicase C-terminal" evidence="16">
    <location>
        <begin position="457"/>
        <end position="627"/>
    </location>
</feature>
<evidence type="ECO:0000259" key="15">
    <source>
        <dbReference type="PROSITE" id="PS51192"/>
    </source>
</evidence>
<dbReference type="GO" id="GO:0005524">
    <property type="term" value="F:ATP binding"/>
    <property type="evidence" value="ECO:0007669"/>
    <property type="project" value="UniProtKB-UniRule"/>
</dbReference>
<sequence>MAEDNKLNENEIKIAPVQYAYLDHTADVQLHAWGDSLEVAIQQLVVSLYGYMTLEISSVQPTYSMDFTASGHDLFSLLYNILDTCLYNFSTEPFFIGSSAQVLDLNCHSVSSETKEFSIHLRVWGESFDLKKHPPGTEVKAITYSNMQIIVGGRRNKLEMPSTLNVAKKVFKRKLEQFKRGDRNKKQKKLDEEQLFNGEDSSILKQDEENGQECKNVQEQAKENVEEKNIDSEDLQQKSTTFVEPAISSSILTDVAFRSFEGRVAAATLSAIDEMGFTRMTEIQAKSIPPLLEGVDVLGAAKTGSGKTLAFLIPAIELLIRADWKQQYVLYELLEKQPCLSHALVMGGANRQTEEQRLSKGVSILNTQSFVVKNLRMLIVDEADRIFDIGFEQEMHQIVRLLPKKRQTALFSATCSAKVEELVRAALRTDPLKIGVMEQRAESLTDSSINDLATREGLEQGYVVCSSEKRFLLLFTFLKKNKSKKIMVFFSSCASVRFHQELLNFIDLPVLSIHGKQKQQKRTCTFFQFCRAKTGTLLCTDVAARGLDIPSVDWIVQYDPPDEPREYIHRVGRTARGESGTGNALLILRPEELGFLRFLKAAKVTLNEYEFSWNKLANIQPQLEPKEAYKGYIRSYDSHSLKQIYDVNNLDLIKVCKSFGFEVPPYVDLPISNRSKLEKAIAKKSEIQNRQKPSVKAEKEFVPLKRKDKGRKDFKQNKKMKV</sequence>
<comment type="function">
    <text evidence="13">RNA helicase.</text>
</comment>
<feature type="region of interest" description="Disordered" evidence="14">
    <location>
        <begin position="688"/>
        <end position="722"/>
    </location>
</feature>
<dbReference type="GO" id="GO:0008033">
    <property type="term" value="P:tRNA processing"/>
    <property type="evidence" value="ECO:0007669"/>
    <property type="project" value="UniProtKB-KW"/>
</dbReference>
<dbReference type="CDD" id="cd18787">
    <property type="entry name" value="SF2_C_DEAD"/>
    <property type="match status" value="1"/>
</dbReference>
<evidence type="ECO:0000256" key="12">
    <source>
        <dbReference type="RuleBase" id="RU000492"/>
    </source>
</evidence>
<dbReference type="Pfam" id="PF01951">
    <property type="entry name" value="Archease"/>
    <property type="match status" value="1"/>
</dbReference>
<evidence type="ECO:0000256" key="9">
    <source>
        <dbReference type="ARBA" id="ARBA00022884"/>
    </source>
</evidence>
<evidence type="ECO:0000313" key="17">
    <source>
        <dbReference type="Proteomes" id="UP000887561"/>
    </source>
</evidence>
<dbReference type="GO" id="GO:0043186">
    <property type="term" value="C:P granule"/>
    <property type="evidence" value="ECO:0007669"/>
    <property type="project" value="UniProtKB-ARBA"/>
</dbReference>
<dbReference type="InterPro" id="IPR025313">
    <property type="entry name" value="SPB4-like_CTE"/>
</dbReference>
<comment type="catalytic activity">
    <reaction evidence="11 13">
        <text>ATP + H2O = ADP + phosphate + H(+)</text>
        <dbReference type="Rhea" id="RHEA:13065"/>
        <dbReference type="ChEBI" id="CHEBI:15377"/>
        <dbReference type="ChEBI" id="CHEBI:15378"/>
        <dbReference type="ChEBI" id="CHEBI:30616"/>
        <dbReference type="ChEBI" id="CHEBI:43474"/>
        <dbReference type="ChEBI" id="CHEBI:456216"/>
        <dbReference type="EC" id="3.6.4.13"/>
    </reaction>
</comment>
<comment type="similarity">
    <text evidence="1">Belongs to the archease family.</text>
</comment>
<dbReference type="Pfam" id="PF00271">
    <property type="entry name" value="Helicase_C"/>
    <property type="match status" value="1"/>
</dbReference>
<dbReference type="Gene3D" id="3.55.10.10">
    <property type="entry name" value="Archease domain"/>
    <property type="match status" value="1"/>
</dbReference>
<accession>A0A915M7F5</accession>
<keyword evidence="8 12" id="KW-0067">ATP-binding</keyword>
<keyword evidence="6 12" id="KW-0347">Helicase</keyword>
<feature type="domain" description="Helicase ATP-binding" evidence="15">
    <location>
        <begin position="288"/>
        <end position="433"/>
    </location>
</feature>
<dbReference type="GO" id="GO:0046872">
    <property type="term" value="F:metal ion binding"/>
    <property type="evidence" value="ECO:0007669"/>
    <property type="project" value="UniProtKB-KW"/>
</dbReference>
<dbReference type="Gene3D" id="3.40.50.300">
    <property type="entry name" value="P-loop containing nucleotide triphosphate hydrolases"/>
    <property type="match status" value="2"/>
</dbReference>
<dbReference type="SMART" id="SM00490">
    <property type="entry name" value="HELICc"/>
    <property type="match status" value="1"/>
</dbReference>
<dbReference type="InterPro" id="IPR027417">
    <property type="entry name" value="P-loop_NTPase"/>
</dbReference>
<reference evidence="18" key="1">
    <citation type="submission" date="2022-11" db="UniProtKB">
        <authorList>
            <consortium name="WormBaseParasite"/>
        </authorList>
    </citation>
    <scope>IDENTIFICATION</scope>
</reference>
<dbReference type="PANTHER" id="PTHR24031">
    <property type="entry name" value="RNA HELICASE"/>
    <property type="match status" value="1"/>
</dbReference>
<evidence type="ECO:0000256" key="7">
    <source>
        <dbReference type="ARBA" id="ARBA00022837"/>
    </source>
</evidence>
<evidence type="ECO:0000256" key="1">
    <source>
        <dbReference type="ARBA" id="ARBA00007963"/>
    </source>
</evidence>